<sequence length="276" mass="30700">MHQYIGLILLILAVSAGIYLAGNHGGLPDLKIPFSFNILPSPVHNYQNNSGVANNNFFNETVIPELESRKSARISYVSQPGSFGSYYELGLSADLSSNEKLNITGWTVKSNRGSFEIPQSQEIYSFGGSQRDIVLRPGDRVKIYSTESPKGNFRANKCLGYLGSDSFSPPLPKDCPYVSRAEINNFSGYCQDYLLSLGACENPSANPPVPHSDAACFDFLRKLNYDGCVEKYRNDDDFLSGDWLVWLGKEMNVFDSLHDKVQLLDKSGKLADEYIY</sequence>
<dbReference type="Proteomes" id="UP000177960">
    <property type="component" value="Unassembled WGS sequence"/>
</dbReference>
<evidence type="ECO:0008006" key="3">
    <source>
        <dbReference type="Google" id="ProtNLM"/>
    </source>
</evidence>
<gene>
    <name evidence="1" type="ORF">A3B92_02230</name>
</gene>
<comment type="caution">
    <text evidence="1">The sequence shown here is derived from an EMBL/GenBank/DDBJ whole genome shotgun (WGS) entry which is preliminary data.</text>
</comment>
<dbReference type="AlphaFoldDB" id="A0A1G1ZH67"/>
<evidence type="ECO:0000313" key="2">
    <source>
        <dbReference type="Proteomes" id="UP000177960"/>
    </source>
</evidence>
<evidence type="ECO:0000313" key="1">
    <source>
        <dbReference type="EMBL" id="OGY63912.1"/>
    </source>
</evidence>
<accession>A0A1G1ZH67</accession>
<name>A0A1G1ZH67_9BACT</name>
<proteinExistence type="predicted"/>
<dbReference type="EMBL" id="MHJG01000013">
    <property type="protein sequence ID" value="OGY63912.1"/>
    <property type="molecule type" value="Genomic_DNA"/>
</dbReference>
<reference evidence="1 2" key="1">
    <citation type="journal article" date="2016" name="Nat. Commun.">
        <title>Thousands of microbial genomes shed light on interconnected biogeochemical processes in an aquifer system.</title>
        <authorList>
            <person name="Anantharaman K."/>
            <person name="Brown C.T."/>
            <person name="Hug L.A."/>
            <person name="Sharon I."/>
            <person name="Castelle C.J."/>
            <person name="Probst A.J."/>
            <person name="Thomas B.C."/>
            <person name="Singh A."/>
            <person name="Wilkins M.J."/>
            <person name="Karaoz U."/>
            <person name="Brodie E.L."/>
            <person name="Williams K.H."/>
            <person name="Hubbard S.S."/>
            <person name="Banfield J.F."/>
        </authorList>
    </citation>
    <scope>NUCLEOTIDE SEQUENCE [LARGE SCALE GENOMIC DNA]</scope>
</reference>
<organism evidence="1 2">
    <name type="scientific">Candidatus Harrisonbacteria bacterium RIFCSPHIGHO2_02_FULL_42_16</name>
    <dbReference type="NCBI Taxonomy" id="1798404"/>
    <lineage>
        <taxon>Bacteria</taxon>
        <taxon>Candidatus Harrisoniibacteriota</taxon>
    </lineage>
</organism>
<protein>
    <recommendedName>
        <fullName evidence="3">LTD domain-containing protein</fullName>
    </recommendedName>
</protein>
<dbReference type="STRING" id="1798404.A3B92_02230"/>